<dbReference type="STRING" id="966.BTA35_0204255"/>
<dbReference type="InterPro" id="IPR047057">
    <property type="entry name" value="MerR_fam"/>
</dbReference>
<keyword evidence="2" id="KW-0805">Transcription regulation</keyword>
<protein>
    <recommendedName>
        <fullName evidence="5">HTH merR-type domain-containing protein</fullName>
    </recommendedName>
</protein>
<dbReference type="SMART" id="SM00422">
    <property type="entry name" value="HTH_MERR"/>
    <property type="match status" value="1"/>
</dbReference>
<sequence length="268" mass="31628">MKLYRIGQVSKLYGISVETLRHYEKQGLLLPSKVTDSGYRYYDSRQIWRLNLIRTLRKLDIGLSDIARFIQDRTLDSSADLLDLQLATITEKKRELELLEDELTRRRAYLQQTRRIDVSGGIRHQVIPERRVRISSAETSSFWEVDRIHKELESQMADQKITYFAWGKAGVFLGQDAFEQGDYQTYKQVFIFDEQGEECLPAGDYLCLYYRGESPETITQEYRRLQAYMDEKQLIASGPAIEIYRLDIHETDRQEEYLTEIQIPYRPV</sequence>
<dbReference type="PRINTS" id="PR00040">
    <property type="entry name" value="HTHMERR"/>
</dbReference>
<dbReference type="Proteomes" id="UP000190064">
    <property type="component" value="Unassembled WGS sequence"/>
</dbReference>
<dbReference type="SUPFAM" id="SSF46955">
    <property type="entry name" value="Putative DNA-binding domain"/>
    <property type="match status" value="1"/>
</dbReference>
<evidence type="ECO:0000256" key="2">
    <source>
        <dbReference type="ARBA" id="ARBA00023015"/>
    </source>
</evidence>
<dbReference type="Gene3D" id="3.20.80.10">
    <property type="entry name" value="Regulatory factor, effector binding domain"/>
    <property type="match status" value="1"/>
</dbReference>
<proteinExistence type="predicted"/>
<dbReference type="PROSITE" id="PS50937">
    <property type="entry name" value="HTH_MERR_2"/>
    <property type="match status" value="1"/>
</dbReference>
<evidence type="ECO:0000256" key="3">
    <source>
        <dbReference type="ARBA" id="ARBA00023125"/>
    </source>
</evidence>
<dbReference type="PANTHER" id="PTHR30204">
    <property type="entry name" value="REDOX-CYCLING DRUG-SENSING TRANSCRIPTIONAL ACTIVATOR SOXR"/>
    <property type="match status" value="1"/>
</dbReference>
<keyword evidence="3" id="KW-0238">DNA-binding</keyword>
<name>A0A1T1HFS4_OCELI</name>
<dbReference type="SUPFAM" id="SSF55136">
    <property type="entry name" value="Probable bacterial effector-binding domain"/>
    <property type="match status" value="1"/>
</dbReference>
<dbReference type="InterPro" id="IPR000551">
    <property type="entry name" value="MerR-type_HTH_dom"/>
</dbReference>
<accession>A0A1T1HFS4</accession>
<dbReference type="EMBL" id="MTSD02000001">
    <property type="protein sequence ID" value="OOV88698.1"/>
    <property type="molecule type" value="Genomic_DNA"/>
</dbReference>
<evidence type="ECO:0000256" key="1">
    <source>
        <dbReference type="ARBA" id="ARBA00022491"/>
    </source>
</evidence>
<dbReference type="PANTHER" id="PTHR30204:SF69">
    <property type="entry name" value="MERR-FAMILY TRANSCRIPTIONAL REGULATOR"/>
    <property type="match status" value="1"/>
</dbReference>
<keyword evidence="4" id="KW-0804">Transcription</keyword>
<dbReference type="GO" id="GO:0003700">
    <property type="term" value="F:DNA-binding transcription factor activity"/>
    <property type="evidence" value="ECO:0007669"/>
    <property type="project" value="InterPro"/>
</dbReference>
<evidence type="ECO:0000256" key="4">
    <source>
        <dbReference type="ARBA" id="ARBA00023163"/>
    </source>
</evidence>
<keyword evidence="1" id="KW-0678">Repressor</keyword>
<evidence type="ECO:0000313" key="6">
    <source>
        <dbReference type="EMBL" id="OOV88698.1"/>
    </source>
</evidence>
<dbReference type="InterPro" id="IPR009061">
    <property type="entry name" value="DNA-bd_dom_put_sf"/>
</dbReference>
<gene>
    <name evidence="6" type="ORF">BTA35_0204255</name>
</gene>
<evidence type="ECO:0000313" key="7">
    <source>
        <dbReference type="Proteomes" id="UP000190064"/>
    </source>
</evidence>
<dbReference type="RefSeq" id="WP_077243145.1">
    <property type="nucleotide sequence ID" value="NZ_FXTS01000004.1"/>
</dbReference>
<comment type="caution">
    <text evidence="6">The sequence shown here is derived from an EMBL/GenBank/DDBJ whole genome shotgun (WGS) entry which is preliminary data.</text>
</comment>
<dbReference type="InterPro" id="IPR029442">
    <property type="entry name" value="GyrI-like"/>
</dbReference>
<dbReference type="GO" id="GO:0003677">
    <property type="term" value="F:DNA binding"/>
    <property type="evidence" value="ECO:0007669"/>
    <property type="project" value="UniProtKB-KW"/>
</dbReference>
<evidence type="ECO:0000259" key="5">
    <source>
        <dbReference type="PROSITE" id="PS50937"/>
    </source>
</evidence>
<dbReference type="Gene3D" id="1.10.1660.10">
    <property type="match status" value="1"/>
</dbReference>
<keyword evidence="7" id="KW-1185">Reference proteome</keyword>
<organism evidence="6 7">
    <name type="scientific">Oceanospirillum linum</name>
    <dbReference type="NCBI Taxonomy" id="966"/>
    <lineage>
        <taxon>Bacteria</taxon>
        <taxon>Pseudomonadati</taxon>
        <taxon>Pseudomonadota</taxon>
        <taxon>Gammaproteobacteria</taxon>
        <taxon>Oceanospirillales</taxon>
        <taxon>Oceanospirillaceae</taxon>
        <taxon>Oceanospirillum</taxon>
    </lineage>
</organism>
<dbReference type="AlphaFoldDB" id="A0A1T1HFS4"/>
<dbReference type="Pfam" id="PF06445">
    <property type="entry name" value="GyrI-like"/>
    <property type="match status" value="1"/>
</dbReference>
<dbReference type="Pfam" id="PF13411">
    <property type="entry name" value="MerR_1"/>
    <property type="match status" value="1"/>
</dbReference>
<dbReference type="InterPro" id="IPR011256">
    <property type="entry name" value="Reg_factor_effector_dom_sf"/>
</dbReference>
<reference evidence="6" key="1">
    <citation type="submission" date="2017-02" db="EMBL/GenBank/DDBJ databases">
        <title>Draft Genome Sequence of the Salt Water Bacterium Oceanospirillum linum ATCC 11336.</title>
        <authorList>
            <person name="Trachtenberg A.M."/>
            <person name="Carney J.G."/>
            <person name="Linnane J.D."/>
            <person name="Rheaume B.A."/>
            <person name="Pitts N.L."/>
            <person name="Mykles D.L."/>
            <person name="Maclea K.S."/>
        </authorList>
    </citation>
    <scope>NUCLEOTIDE SEQUENCE [LARGE SCALE GENOMIC DNA]</scope>
    <source>
        <strain evidence="6">ATCC 11336</strain>
    </source>
</reference>
<feature type="domain" description="HTH merR-type" evidence="5">
    <location>
        <begin position="3"/>
        <end position="72"/>
    </location>
</feature>